<organism evidence="1 2">
    <name type="scientific">Solanum stoloniferum</name>
    <dbReference type="NCBI Taxonomy" id="62892"/>
    <lineage>
        <taxon>Eukaryota</taxon>
        <taxon>Viridiplantae</taxon>
        <taxon>Streptophyta</taxon>
        <taxon>Embryophyta</taxon>
        <taxon>Tracheophyta</taxon>
        <taxon>Spermatophyta</taxon>
        <taxon>Magnoliopsida</taxon>
        <taxon>eudicotyledons</taxon>
        <taxon>Gunneridae</taxon>
        <taxon>Pentapetalae</taxon>
        <taxon>asterids</taxon>
        <taxon>lamiids</taxon>
        <taxon>Solanales</taxon>
        <taxon>Solanaceae</taxon>
        <taxon>Solanoideae</taxon>
        <taxon>Solaneae</taxon>
        <taxon>Solanum</taxon>
    </lineage>
</organism>
<reference evidence="1 2" key="1">
    <citation type="submission" date="2024-05" db="EMBL/GenBank/DDBJ databases">
        <title>De novo assembly of an allotetraploid wild potato.</title>
        <authorList>
            <person name="Hosaka A.J."/>
        </authorList>
    </citation>
    <scope>NUCLEOTIDE SEQUENCE [LARGE SCALE GENOMIC DNA]</scope>
    <source>
        <tissue evidence="1">Young leaves</tissue>
    </source>
</reference>
<dbReference type="AlphaFoldDB" id="A0ABD2VIZ7"/>
<comment type="caution">
    <text evidence="1">The sequence shown here is derived from an EMBL/GenBank/DDBJ whole genome shotgun (WGS) entry which is preliminary data.</text>
</comment>
<keyword evidence="2" id="KW-1185">Reference proteome</keyword>
<name>A0ABD2VIZ7_9SOLN</name>
<dbReference type="InterPro" id="IPR044824">
    <property type="entry name" value="MAIN-like"/>
</dbReference>
<dbReference type="EMBL" id="JBJKTR010000001">
    <property type="protein sequence ID" value="KAL3379893.1"/>
    <property type="molecule type" value="Genomic_DNA"/>
</dbReference>
<protein>
    <recommendedName>
        <fullName evidence="3">Aminotransferase-like plant mobile domain-containing protein</fullName>
    </recommendedName>
</protein>
<sequence length="191" mass="22247">MIVPHKPTSSSFFKKMGMRNNPSLLCLKEGCISLEFLYSRFGDEEGHENFHREFACSPVKWERYRLNAFVVALFGSLVFPREGDKIHTSLSYVVCMMARGEKTIVPMILAEILKALTRCTKGKRYFERCNFLLQLWAIEHFYVRDNLVDILRGGVGNNITNHPTRMTYFSSPVRTEDWFVYLRECSAIKIQ</sequence>
<dbReference type="Proteomes" id="UP001627284">
    <property type="component" value="Unassembled WGS sequence"/>
</dbReference>
<dbReference type="EMBL" id="JBJKTR010000001">
    <property type="protein sequence ID" value="KAL3379892.1"/>
    <property type="molecule type" value="Genomic_DNA"/>
</dbReference>
<accession>A0ABD2VIZ7</accession>
<evidence type="ECO:0000313" key="2">
    <source>
        <dbReference type="Proteomes" id="UP001627284"/>
    </source>
</evidence>
<evidence type="ECO:0000313" key="1">
    <source>
        <dbReference type="EMBL" id="KAL3379893.1"/>
    </source>
</evidence>
<dbReference type="PANTHER" id="PTHR46033:SF16">
    <property type="entry name" value="AMINOTRANSFERASE-LIKE PLANT MOBILE DOMAIN-CONTAINING PROTEIN"/>
    <property type="match status" value="1"/>
</dbReference>
<gene>
    <name evidence="1" type="ORF">AABB24_000512</name>
</gene>
<proteinExistence type="predicted"/>
<dbReference type="PANTHER" id="PTHR46033">
    <property type="entry name" value="PROTEIN MAIN-LIKE 2"/>
    <property type="match status" value="1"/>
</dbReference>
<evidence type="ECO:0008006" key="3">
    <source>
        <dbReference type="Google" id="ProtNLM"/>
    </source>
</evidence>